<keyword evidence="4" id="KW-1185">Reference proteome</keyword>
<feature type="domain" description="SprT-like" evidence="2">
    <location>
        <begin position="289"/>
        <end position="448"/>
    </location>
</feature>
<feature type="compositionally biased region" description="Polar residues" evidence="1">
    <location>
        <begin position="524"/>
        <end position="535"/>
    </location>
</feature>
<feature type="compositionally biased region" description="Acidic residues" evidence="1">
    <location>
        <begin position="152"/>
        <end position="168"/>
    </location>
</feature>
<dbReference type="CDD" id="cd00084">
    <property type="entry name" value="HMG-box_SF"/>
    <property type="match status" value="1"/>
</dbReference>
<organism evidence="3 4">
    <name type="scientific">Rhodotorula paludigena</name>
    <dbReference type="NCBI Taxonomy" id="86838"/>
    <lineage>
        <taxon>Eukaryota</taxon>
        <taxon>Fungi</taxon>
        <taxon>Dikarya</taxon>
        <taxon>Basidiomycota</taxon>
        <taxon>Pucciniomycotina</taxon>
        <taxon>Microbotryomycetes</taxon>
        <taxon>Sporidiobolales</taxon>
        <taxon>Sporidiobolaceae</taxon>
        <taxon>Rhodotorula</taxon>
    </lineage>
</organism>
<feature type="region of interest" description="Disordered" evidence="1">
    <location>
        <begin position="210"/>
        <end position="264"/>
    </location>
</feature>
<accession>A0AAV5GFV4</accession>
<feature type="region of interest" description="Disordered" evidence="1">
    <location>
        <begin position="1"/>
        <end position="181"/>
    </location>
</feature>
<dbReference type="EMBL" id="BQKY01000002">
    <property type="protein sequence ID" value="GJN88204.1"/>
    <property type="molecule type" value="Genomic_DNA"/>
</dbReference>
<feature type="compositionally biased region" description="Basic and acidic residues" evidence="1">
    <location>
        <begin position="8"/>
        <end position="25"/>
    </location>
</feature>
<reference evidence="3 4" key="1">
    <citation type="submission" date="2021-12" db="EMBL/GenBank/DDBJ databases">
        <title>High titer production of polyol ester of fatty acids by Rhodotorula paludigena BS15 towards product separation-free biomass refinery.</title>
        <authorList>
            <person name="Mano J."/>
            <person name="Ono H."/>
            <person name="Tanaka T."/>
            <person name="Naito K."/>
            <person name="Sushida H."/>
            <person name="Ike M."/>
            <person name="Tokuyasu K."/>
            <person name="Kitaoka M."/>
        </authorList>
    </citation>
    <scope>NUCLEOTIDE SEQUENCE [LARGE SCALE GENOMIC DNA]</scope>
    <source>
        <strain evidence="3 4">BS15</strain>
    </source>
</reference>
<dbReference type="Pfam" id="PF10263">
    <property type="entry name" value="SprT-like"/>
    <property type="match status" value="1"/>
</dbReference>
<dbReference type="InterPro" id="IPR006640">
    <property type="entry name" value="SprT-like_domain"/>
</dbReference>
<evidence type="ECO:0000313" key="3">
    <source>
        <dbReference type="EMBL" id="GJN88204.1"/>
    </source>
</evidence>
<gene>
    <name evidence="3" type="ORF">Rhopal_001169-T1</name>
</gene>
<feature type="compositionally biased region" description="Polar residues" evidence="1">
    <location>
        <begin position="89"/>
        <end position="101"/>
    </location>
</feature>
<dbReference type="Proteomes" id="UP001342314">
    <property type="component" value="Unassembled WGS sequence"/>
</dbReference>
<evidence type="ECO:0000313" key="4">
    <source>
        <dbReference type="Proteomes" id="UP001342314"/>
    </source>
</evidence>
<feature type="compositionally biased region" description="Pro residues" evidence="1">
    <location>
        <begin position="76"/>
        <end position="85"/>
    </location>
</feature>
<protein>
    <recommendedName>
        <fullName evidence="2">SprT-like domain-containing protein</fullName>
    </recommendedName>
</protein>
<feature type="compositionally biased region" description="Basic and acidic residues" evidence="1">
    <location>
        <begin position="46"/>
        <end position="58"/>
    </location>
</feature>
<sequence>MSIISDSEVEREAERVRSEEKEKERRRGRRSEVFQLSDDDDDEEGEGKGEGELERRMEQLGLAHACPSTPSAGNPFHPPAPPFPHPSNLASPTARPSSNPSAAKRSHRRITISVASSSSSDEDDTPFPSRARAHPAKPPATPRARATSLLVEAEEEENVAACTDDEDSLVTPGGGRARELPEDVAEVDGVFIYNPTPKKRLVKLNTPARPSAFSPIPSHTSRKATPPAPAKTASPVKKTTSGLRREIDLTGSSSSDEDEPVTLTPAQRASFPLALIRELDRSVFRKRWDGLRRLAGEGEGEGLPDGIEVVWNKRLRNTAGRASWKRTRSSLPGLPTKSQRALVELSTHVTDTEAKLRHTLAHELCHLAAWAIDGEMKPPHGRAFKLWAQRVMLVRPDIEVTTTHSYEIQYRYRWQCASAICGKIFGRHSNSINPATHGCPCGARLVAIDKDGRAKPVSGAATPASAATPGTERKKSKWIEFMQAQSPVVRREHPALPQSEVLKLVAERWKVVKAAAAAAGSEPATPSGSGKSTAAPTREGAGAGQLGEELERLQLV</sequence>
<dbReference type="GO" id="GO:0006950">
    <property type="term" value="P:response to stress"/>
    <property type="evidence" value="ECO:0007669"/>
    <property type="project" value="UniProtKB-ARBA"/>
</dbReference>
<feature type="compositionally biased region" description="Low complexity" evidence="1">
    <location>
        <begin position="458"/>
        <end position="470"/>
    </location>
</feature>
<evidence type="ECO:0000256" key="1">
    <source>
        <dbReference type="SAM" id="MobiDB-lite"/>
    </source>
</evidence>
<proteinExistence type="predicted"/>
<feature type="region of interest" description="Disordered" evidence="1">
    <location>
        <begin position="516"/>
        <end position="548"/>
    </location>
</feature>
<feature type="compositionally biased region" description="Low complexity" evidence="1">
    <location>
        <begin position="230"/>
        <end position="241"/>
    </location>
</feature>
<dbReference type="GO" id="GO:0005634">
    <property type="term" value="C:nucleus"/>
    <property type="evidence" value="ECO:0007669"/>
    <property type="project" value="TreeGrafter"/>
</dbReference>
<dbReference type="PANTHER" id="PTHR23099:SF0">
    <property type="entry name" value="GERM CELL NUCLEAR ACIDIC PROTEIN"/>
    <property type="match status" value="1"/>
</dbReference>
<dbReference type="InterPro" id="IPR036910">
    <property type="entry name" value="HMG_box_dom_sf"/>
</dbReference>
<dbReference type="SMART" id="SM00731">
    <property type="entry name" value="SprT"/>
    <property type="match status" value="1"/>
</dbReference>
<dbReference type="PANTHER" id="PTHR23099">
    <property type="entry name" value="TRANSCRIPTIONAL REGULATOR"/>
    <property type="match status" value="1"/>
</dbReference>
<comment type="caution">
    <text evidence="3">The sequence shown here is derived from an EMBL/GenBank/DDBJ whole genome shotgun (WGS) entry which is preliminary data.</text>
</comment>
<feature type="region of interest" description="Disordered" evidence="1">
    <location>
        <begin position="454"/>
        <end position="473"/>
    </location>
</feature>
<name>A0AAV5GFV4_9BASI</name>
<evidence type="ECO:0000259" key="2">
    <source>
        <dbReference type="SMART" id="SM00731"/>
    </source>
</evidence>
<dbReference type="SUPFAM" id="SSF47095">
    <property type="entry name" value="HMG-box"/>
    <property type="match status" value="1"/>
</dbReference>
<dbReference type="AlphaFoldDB" id="A0AAV5GFV4"/>